<dbReference type="Pfam" id="PF01636">
    <property type="entry name" value="APH"/>
    <property type="match status" value="1"/>
</dbReference>
<evidence type="ECO:0000313" key="3">
    <source>
        <dbReference type="Proteomes" id="UP000184038"/>
    </source>
</evidence>
<evidence type="ECO:0000259" key="1">
    <source>
        <dbReference type="Pfam" id="PF01636"/>
    </source>
</evidence>
<organism evidence="2 3">
    <name type="scientific">Anaerosporobacter mobilis DSM 15930</name>
    <dbReference type="NCBI Taxonomy" id="1120996"/>
    <lineage>
        <taxon>Bacteria</taxon>
        <taxon>Bacillati</taxon>
        <taxon>Bacillota</taxon>
        <taxon>Clostridia</taxon>
        <taxon>Lachnospirales</taxon>
        <taxon>Lachnospiraceae</taxon>
        <taxon>Anaerosporobacter</taxon>
    </lineage>
</organism>
<keyword evidence="2" id="KW-0418">Kinase</keyword>
<keyword evidence="3" id="KW-1185">Reference proteome</keyword>
<dbReference type="PANTHER" id="PTHR21310">
    <property type="entry name" value="AMINOGLYCOSIDE PHOSPHOTRANSFERASE-RELATED-RELATED"/>
    <property type="match status" value="1"/>
</dbReference>
<dbReference type="Gene3D" id="3.30.200.20">
    <property type="entry name" value="Phosphorylase Kinase, domain 1"/>
    <property type="match status" value="1"/>
</dbReference>
<sequence length="323" mass="37192">MDAVSKFWQTESTLRQMTAKALGEQLRSFLAKPLDGGFCNAVYLITANDKEMVLKIAPHENIEMLSDENNLLLNEAQMLTFINQKLSIPIPSVILHDTSCTICEAPYLFISKINGISYDKVIQDLSELERAQVKHRVGEITAKINTISNTQFGRPQLPDSFTSSNSEFMLGVFRLLLDDGLAKNLDIPYVSYDELWNLILANQEAFDDCKQPCLIHNDIWDGNIMIHNNTLSGVIDFERCLWGDYLLEDDFSGYGEIDQNFLDGYGKNTFTKMELRRISLYRIWRRLAMTIETPYRQFADEGRFNWVTGELRSEIENLRRLMN</sequence>
<dbReference type="CDD" id="cd05120">
    <property type="entry name" value="APH_ChoK_like"/>
    <property type="match status" value="1"/>
</dbReference>
<dbReference type="InterPro" id="IPR002575">
    <property type="entry name" value="Aminoglycoside_PTrfase"/>
</dbReference>
<dbReference type="Gene3D" id="3.90.1200.10">
    <property type="match status" value="1"/>
</dbReference>
<dbReference type="InterPro" id="IPR051678">
    <property type="entry name" value="AGP_Transferase"/>
</dbReference>
<dbReference type="Proteomes" id="UP000184038">
    <property type="component" value="Unassembled WGS sequence"/>
</dbReference>
<dbReference type="PANTHER" id="PTHR21310:SF15">
    <property type="entry name" value="AMINOGLYCOSIDE PHOSPHOTRANSFERASE DOMAIN-CONTAINING PROTEIN"/>
    <property type="match status" value="1"/>
</dbReference>
<dbReference type="AlphaFoldDB" id="A0A1M7G757"/>
<keyword evidence="2" id="KW-0808">Transferase</keyword>
<dbReference type="RefSeq" id="WP_073283455.1">
    <property type="nucleotide sequence ID" value="NZ_FRCP01000006.1"/>
</dbReference>
<dbReference type="SUPFAM" id="SSF56112">
    <property type="entry name" value="Protein kinase-like (PK-like)"/>
    <property type="match status" value="1"/>
</dbReference>
<dbReference type="InterPro" id="IPR011009">
    <property type="entry name" value="Kinase-like_dom_sf"/>
</dbReference>
<dbReference type="OrthoDB" id="5291879at2"/>
<accession>A0A1M7G757</accession>
<protein>
    <submittedName>
        <fullName evidence="2">Predicted kinase, aminoglycoside phosphotransferase (APT) family</fullName>
    </submittedName>
</protein>
<gene>
    <name evidence="2" type="ORF">SAMN02746066_00882</name>
</gene>
<feature type="domain" description="Aminoglycoside phosphotransferase" evidence="1">
    <location>
        <begin position="32"/>
        <end position="246"/>
    </location>
</feature>
<dbReference type="STRING" id="1120996.SAMN02746066_00882"/>
<proteinExistence type="predicted"/>
<reference evidence="2 3" key="1">
    <citation type="submission" date="2016-11" db="EMBL/GenBank/DDBJ databases">
        <authorList>
            <person name="Jaros S."/>
            <person name="Januszkiewicz K."/>
            <person name="Wedrychowicz H."/>
        </authorList>
    </citation>
    <scope>NUCLEOTIDE SEQUENCE [LARGE SCALE GENOMIC DNA]</scope>
    <source>
        <strain evidence="2 3">DSM 15930</strain>
    </source>
</reference>
<dbReference type="GO" id="GO:0016301">
    <property type="term" value="F:kinase activity"/>
    <property type="evidence" value="ECO:0007669"/>
    <property type="project" value="UniProtKB-KW"/>
</dbReference>
<evidence type="ECO:0000313" key="2">
    <source>
        <dbReference type="EMBL" id="SHM12234.1"/>
    </source>
</evidence>
<name>A0A1M7G757_9FIRM</name>
<dbReference type="EMBL" id="FRCP01000006">
    <property type="protein sequence ID" value="SHM12234.1"/>
    <property type="molecule type" value="Genomic_DNA"/>
</dbReference>